<dbReference type="Proteomes" id="UP000003240">
    <property type="component" value="Unassembled WGS sequence"/>
</dbReference>
<reference evidence="1 2" key="1">
    <citation type="journal article" date="2011" name="EMBO J.">
        <title>Structural diversity of bacterial flagellar motors.</title>
        <authorList>
            <person name="Chen S."/>
            <person name="Beeby M."/>
            <person name="Murphy G.E."/>
            <person name="Leadbetter J.R."/>
            <person name="Hendrixson D.R."/>
            <person name="Briegel A."/>
            <person name="Li Z."/>
            <person name="Shi J."/>
            <person name="Tocheva E.I."/>
            <person name="Muller A."/>
            <person name="Dobro M.J."/>
            <person name="Jensen G.J."/>
        </authorList>
    </citation>
    <scope>NUCLEOTIDE SEQUENCE [LARGE SCALE GENOMIC DNA]</scope>
    <source>
        <strain evidence="1 2">DSM 6540</strain>
    </source>
</reference>
<dbReference type="AlphaFoldDB" id="F7NGK3"/>
<organism evidence="1 2">
    <name type="scientific">Acetonema longum DSM 6540</name>
    <dbReference type="NCBI Taxonomy" id="1009370"/>
    <lineage>
        <taxon>Bacteria</taxon>
        <taxon>Bacillati</taxon>
        <taxon>Bacillota</taxon>
        <taxon>Negativicutes</taxon>
        <taxon>Acetonemataceae</taxon>
        <taxon>Acetonema</taxon>
    </lineage>
</organism>
<dbReference type="STRING" id="1009370.ALO_05955"/>
<protein>
    <submittedName>
        <fullName evidence="1">Uncharacterized protein</fullName>
    </submittedName>
</protein>
<dbReference type="EMBL" id="AFGF01000049">
    <property type="protein sequence ID" value="EGO64807.1"/>
    <property type="molecule type" value="Genomic_DNA"/>
</dbReference>
<comment type="caution">
    <text evidence="1">The sequence shown here is derived from an EMBL/GenBank/DDBJ whole genome shotgun (WGS) entry which is preliminary data.</text>
</comment>
<evidence type="ECO:0000313" key="1">
    <source>
        <dbReference type="EMBL" id="EGO64807.1"/>
    </source>
</evidence>
<evidence type="ECO:0000313" key="2">
    <source>
        <dbReference type="Proteomes" id="UP000003240"/>
    </source>
</evidence>
<sequence>MNKYRLAESKFHAADTGALAILPDVPDQFGHPGEAAGFRF</sequence>
<keyword evidence="2" id="KW-1185">Reference proteome</keyword>
<proteinExistence type="predicted"/>
<accession>F7NGK3</accession>
<name>F7NGK3_9FIRM</name>
<gene>
    <name evidence="1" type="ORF">ALO_05955</name>
</gene>